<evidence type="ECO:0000256" key="1">
    <source>
        <dbReference type="SAM" id="SignalP"/>
    </source>
</evidence>
<accession>A0A3P7ZXL3</accession>
<dbReference type="Pfam" id="PF15481">
    <property type="entry name" value="CPG4"/>
    <property type="match status" value="1"/>
</dbReference>
<gene>
    <name evidence="3" type="ORF">HPBE_LOCUS9990</name>
</gene>
<dbReference type="AlphaFoldDB" id="A0A183FQH6"/>
<feature type="domain" description="Chondroitin proteoglycan 4" evidence="2">
    <location>
        <begin position="57"/>
        <end position="138"/>
    </location>
</feature>
<feature type="signal peptide" evidence="1">
    <location>
        <begin position="1"/>
        <end position="22"/>
    </location>
</feature>
<accession>A0A183FQH6</accession>
<dbReference type="EMBL" id="UZAH01026615">
    <property type="protein sequence ID" value="VDO83153.1"/>
    <property type="molecule type" value="Genomic_DNA"/>
</dbReference>
<evidence type="ECO:0000313" key="4">
    <source>
        <dbReference type="Proteomes" id="UP000050761"/>
    </source>
</evidence>
<reference evidence="3 4" key="1">
    <citation type="submission" date="2018-11" db="EMBL/GenBank/DDBJ databases">
        <authorList>
            <consortium name="Pathogen Informatics"/>
        </authorList>
    </citation>
    <scope>NUCLEOTIDE SEQUENCE [LARGE SCALE GENOMIC DNA]</scope>
</reference>
<feature type="chain" id="PRO_5044551577" evidence="1">
    <location>
        <begin position="23"/>
        <end position="250"/>
    </location>
</feature>
<dbReference type="WBParaSite" id="HPBE_0000998901-mRNA-1">
    <property type="protein sequence ID" value="HPBE_0000998901-mRNA-1"/>
    <property type="gene ID" value="HPBE_0000998901"/>
</dbReference>
<evidence type="ECO:0000313" key="5">
    <source>
        <dbReference type="WBParaSite" id="HPBE_0000998901-mRNA-1"/>
    </source>
</evidence>
<dbReference type="InterPro" id="IPR029153">
    <property type="entry name" value="CPG4"/>
</dbReference>
<sequence>MLGKSSLILLCVFPVILAPAISSDSSTNFLTKLVGSFRGPNGINITQFLSTFQMPACMKQCLPELDGLLMAMSKSNDTRDLSSTHCASNAGCSKVFVEAAASAFQFICLDNIHSLSESVACVKDTALDIQPECEAHCSVQSRIVEDASNNKIEAVFEVPQRQKRLERQHRRSSMNTFLRCTLGFDRYACFARATTSSLPYTLTLISSITNTTTTCIVSGPAATTPRFKMTRHSISFGVRHAFYFYEVSWR</sequence>
<keyword evidence="4" id="KW-1185">Reference proteome</keyword>
<protein>
    <submittedName>
        <fullName evidence="5">CPG4 domain-containing protein</fullName>
    </submittedName>
</protein>
<name>A0A183FQH6_HELPZ</name>
<reference evidence="5" key="2">
    <citation type="submission" date="2019-09" db="UniProtKB">
        <authorList>
            <consortium name="WormBaseParasite"/>
        </authorList>
    </citation>
    <scope>IDENTIFICATION</scope>
</reference>
<evidence type="ECO:0000313" key="3">
    <source>
        <dbReference type="EMBL" id="VDO83153.1"/>
    </source>
</evidence>
<organism evidence="4 5">
    <name type="scientific">Heligmosomoides polygyrus</name>
    <name type="common">Parasitic roundworm</name>
    <dbReference type="NCBI Taxonomy" id="6339"/>
    <lineage>
        <taxon>Eukaryota</taxon>
        <taxon>Metazoa</taxon>
        <taxon>Ecdysozoa</taxon>
        <taxon>Nematoda</taxon>
        <taxon>Chromadorea</taxon>
        <taxon>Rhabditida</taxon>
        <taxon>Rhabditina</taxon>
        <taxon>Rhabditomorpha</taxon>
        <taxon>Strongyloidea</taxon>
        <taxon>Heligmosomidae</taxon>
        <taxon>Heligmosomoides</taxon>
    </lineage>
</organism>
<dbReference type="OrthoDB" id="5850202at2759"/>
<dbReference type="Proteomes" id="UP000050761">
    <property type="component" value="Unassembled WGS sequence"/>
</dbReference>
<evidence type="ECO:0000259" key="2">
    <source>
        <dbReference type="Pfam" id="PF15481"/>
    </source>
</evidence>
<proteinExistence type="predicted"/>
<keyword evidence="1" id="KW-0732">Signal</keyword>